<reference evidence="8" key="2">
    <citation type="submission" date="2023-06" db="EMBL/GenBank/DDBJ databases">
        <authorList>
            <consortium name="Lawrence Berkeley National Laboratory"/>
            <person name="Haridas S."/>
            <person name="Hensen N."/>
            <person name="Bonometti L."/>
            <person name="Westerberg I."/>
            <person name="Brannstrom I.O."/>
            <person name="Guillou S."/>
            <person name="Cros-Aarteil S."/>
            <person name="Calhoun S."/>
            <person name="Kuo A."/>
            <person name="Mondo S."/>
            <person name="Pangilinan J."/>
            <person name="Riley R."/>
            <person name="Labutti K."/>
            <person name="Andreopoulos B."/>
            <person name="Lipzen A."/>
            <person name="Chen C."/>
            <person name="Yanf M."/>
            <person name="Daum C."/>
            <person name="Ng V."/>
            <person name="Clum A."/>
            <person name="Steindorff A."/>
            <person name="Ohm R."/>
            <person name="Martin F."/>
            <person name="Silar P."/>
            <person name="Natvig D."/>
            <person name="Lalanne C."/>
            <person name="Gautier V."/>
            <person name="Ament-Velasquez S.L."/>
            <person name="Kruys A."/>
            <person name="Hutchinson M.I."/>
            <person name="Powell A.J."/>
            <person name="Barry K."/>
            <person name="Miller A.N."/>
            <person name="Grigoriev I.V."/>
            <person name="Debuchy R."/>
            <person name="Gladieux P."/>
            <person name="Thoren M.H."/>
            <person name="Johannesson H."/>
        </authorList>
    </citation>
    <scope>NUCLEOTIDE SEQUENCE</scope>
    <source>
        <strain evidence="8">CBS 168.71</strain>
    </source>
</reference>
<evidence type="ECO:0000256" key="6">
    <source>
        <dbReference type="SAM" id="Phobius"/>
    </source>
</evidence>
<evidence type="ECO:0000256" key="4">
    <source>
        <dbReference type="ARBA" id="ARBA00023136"/>
    </source>
</evidence>
<proteinExistence type="inferred from homology"/>
<dbReference type="Proteomes" id="UP001278766">
    <property type="component" value="Unassembled WGS sequence"/>
</dbReference>
<keyword evidence="9" id="KW-1185">Reference proteome</keyword>
<evidence type="ECO:0000256" key="3">
    <source>
        <dbReference type="ARBA" id="ARBA00022989"/>
    </source>
</evidence>
<feature type="transmembrane region" description="Helical" evidence="6">
    <location>
        <begin position="101"/>
        <end position="123"/>
    </location>
</feature>
<sequence>MMASALVTTGGRLYANRTQLAWSDYCCTAGLGFAVTETSLMFFQLRIARHAWNIPVCWLLGDTVKLRFGRSLITIMATLMAKTSIFLLLHQIFTLERGMIIAIRIGLAATCAVAMVSFASQCWNDIPRAGETWDDVALKFDRIIVWSPATSIMYLLLDLYMFLLPLPVVARLSWPTKKRLKALAVFSTGFL</sequence>
<evidence type="ECO:0000256" key="5">
    <source>
        <dbReference type="ARBA" id="ARBA00038359"/>
    </source>
</evidence>
<keyword evidence="3 6" id="KW-1133">Transmembrane helix</keyword>
<gene>
    <name evidence="8" type="ORF">B0H64DRAFT_18438</name>
</gene>
<feature type="transmembrane region" description="Helical" evidence="6">
    <location>
        <begin position="68"/>
        <end position="89"/>
    </location>
</feature>
<dbReference type="PANTHER" id="PTHR33048:SF47">
    <property type="entry name" value="INTEGRAL MEMBRANE PROTEIN-RELATED"/>
    <property type="match status" value="1"/>
</dbReference>
<evidence type="ECO:0000256" key="2">
    <source>
        <dbReference type="ARBA" id="ARBA00022692"/>
    </source>
</evidence>
<comment type="subcellular location">
    <subcellularLocation>
        <location evidence="1">Membrane</location>
        <topology evidence="1">Multi-pass membrane protein</topology>
    </subcellularLocation>
</comment>
<dbReference type="RefSeq" id="XP_062664059.1">
    <property type="nucleotide sequence ID" value="XM_062798975.1"/>
</dbReference>
<dbReference type="Pfam" id="PF20684">
    <property type="entry name" value="Fung_rhodopsin"/>
    <property type="match status" value="1"/>
</dbReference>
<organism evidence="8 9">
    <name type="scientific">Chaetomium fimeti</name>
    <dbReference type="NCBI Taxonomy" id="1854472"/>
    <lineage>
        <taxon>Eukaryota</taxon>
        <taxon>Fungi</taxon>
        <taxon>Dikarya</taxon>
        <taxon>Ascomycota</taxon>
        <taxon>Pezizomycotina</taxon>
        <taxon>Sordariomycetes</taxon>
        <taxon>Sordariomycetidae</taxon>
        <taxon>Sordariales</taxon>
        <taxon>Chaetomiaceae</taxon>
        <taxon>Chaetomium</taxon>
    </lineage>
</organism>
<dbReference type="AlphaFoldDB" id="A0AAE0LX12"/>
<protein>
    <recommendedName>
        <fullName evidence="7">Rhodopsin domain-containing protein</fullName>
    </recommendedName>
</protein>
<feature type="domain" description="Rhodopsin" evidence="7">
    <location>
        <begin position="16"/>
        <end position="190"/>
    </location>
</feature>
<dbReference type="PANTHER" id="PTHR33048">
    <property type="entry name" value="PTH11-LIKE INTEGRAL MEMBRANE PROTEIN (AFU_ORTHOLOGUE AFUA_5G11245)"/>
    <property type="match status" value="1"/>
</dbReference>
<feature type="transmembrane region" description="Helical" evidence="6">
    <location>
        <begin position="143"/>
        <end position="170"/>
    </location>
</feature>
<reference evidence="8" key="1">
    <citation type="journal article" date="2023" name="Mol. Phylogenet. Evol.">
        <title>Genome-scale phylogeny and comparative genomics of the fungal order Sordariales.</title>
        <authorList>
            <person name="Hensen N."/>
            <person name="Bonometti L."/>
            <person name="Westerberg I."/>
            <person name="Brannstrom I.O."/>
            <person name="Guillou S."/>
            <person name="Cros-Aarteil S."/>
            <person name="Calhoun S."/>
            <person name="Haridas S."/>
            <person name="Kuo A."/>
            <person name="Mondo S."/>
            <person name="Pangilinan J."/>
            <person name="Riley R."/>
            <person name="LaButti K."/>
            <person name="Andreopoulos B."/>
            <person name="Lipzen A."/>
            <person name="Chen C."/>
            <person name="Yan M."/>
            <person name="Daum C."/>
            <person name="Ng V."/>
            <person name="Clum A."/>
            <person name="Steindorff A."/>
            <person name="Ohm R.A."/>
            <person name="Martin F."/>
            <person name="Silar P."/>
            <person name="Natvig D.O."/>
            <person name="Lalanne C."/>
            <person name="Gautier V."/>
            <person name="Ament-Velasquez S.L."/>
            <person name="Kruys A."/>
            <person name="Hutchinson M.I."/>
            <person name="Powell A.J."/>
            <person name="Barry K."/>
            <person name="Miller A.N."/>
            <person name="Grigoriev I.V."/>
            <person name="Debuchy R."/>
            <person name="Gladieux P."/>
            <person name="Hiltunen Thoren M."/>
            <person name="Johannesson H."/>
        </authorList>
    </citation>
    <scope>NUCLEOTIDE SEQUENCE</scope>
    <source>
        <strain evidence="8">CBS 168.71</strain>
    </source>
</reference>
<dbReference type="GO" id="GO:0016020">
    <property type="term" value="C:membrane"/>
    <property type="evidence" value="ECO:0007669"/>
    <property type="project" value="UniProtKB-SubCell"/>
</dbReference>
<keyword evidence="4 6" id="KW-0472">Membrane</keyword>
<dbReference type="InterPro" id="IPR052337">
    <property type="entry name" value="SAT4-like"/>
</dbReference>
<dbReference type="GeneID" id="87835923"/>
<evidence type="ECO:0000259" key="7">
    <source>
        <dbReference type="Pfam" id="PF20684"/>
    </source>
</evidence>
<dbReference type="InterPro" id="IPR049326">
    <property type="entry name" value="Rhodopsin_dom_fungi"/>
</dbReference>
<dbReference type="EMBL" id="JAUEPN010000001">
    <property type="protein sequence ID" value="KAK3300545.1"/>
    <property type="molecule type" value="Genomic_DNA"/>
</dbReference>
<evidence type="ECO:0000256" key="1">
    <source>
        <dbReference type="ARBA" id="ARBA00004141"/>
    </source>
</evidence>
<evidence type="ECO:0000313" key="8">
    <source>
        <dbReference type="EMBL" id="KAK3300545.1"/>
    </source>
</evidence>
<keyword evidence="2 6" id="KW-0812">Transmembrane</keyword>
<accession>A0AAE0LX12</accession>
<name>A0AAE0LX12_9PEZI</name>
<comment type="similarity">
    <text evidence="5">Belongs to the SAT4 family.</text>
</comment>
<evidence type="ECO:0000313" key="9">
    <source>
        <dbReference type="Proteomes" id="UP001278766"/>
    </source>
</evidence>
<comment type="caution">
    <text evidence="8">The sequence shown here is derived from an EMBL/GenBank/DDBJ whole genome shotgun (WGS) entry which is preliminary data.</text>
</comment>